<evidence type="ECO:0000256" key="7">
    <source>
        <dbReference type="ARBA" id="ARBA00023125"/>
    </source>
</evidence>
<dbReference type="Pfam" id="PF00096">
    <property type="entry name" value="zf-C2H2"/>
    <property type="match status" value="3"/>
</dbReference>
<organism evidence="12 13">
    <name type="scientific">Pristionchus entomophagus</name>
    <dbReference type="NCBI Taxonomy" id="358040"/>
    <lineage>
        <taxon>Eukaryota</taxon>
        <taxon>Metazoa</taxon>
        <taxon>Ecdysozoa</taxon>
        <taxon>Nematoda</taxon>
        <taxon>Chromadorea</taxon>
        <taxon>Rhabditida</taxon>
        <taxon>Rhabditina</taxon>
        <taxon>Diplogasteromorpha</taxon>
        <taxon>Diplogasteroidea</taxon>
        <taxon>Neodiplogasteridae</taxon>
        <taxon>Pristionchus</taxon>
    </lineage>
</organism>
<evidence type="ECO:0000256" key="4">
    <source>
        <dbReference type="ARBA" id="ARBA00022737"/>
    </source>
</evidence>
<evidence type="ECO:0000256" key="6">
    <source>
        <dbReference type="ARBA" id="ARBA00022833"/>
    </source>
</evidence>
<feature type="non-terminal residue" evidence="12">
    <location>
        <position position="1"/>
    </location>
</feature>
<keyword evidence="7" id="KW-0238">DNA-binding</keyword>
<dbReference type="PROSITE" id="PS50157">
    <property type="entry name" value="ZINC_FINGER_C2H2_2"/>
    <property type="match status" value="5"/>
</dbReference>
<comment type="similarity">
    <text evidence="2">Belongs to the krueppel C2H2-type zinc-finger protein family.</text>
</comment>
<feature type="domain" description="C2H2-type" evidence="11">
    <location>
        <begin position="212"/>
        <end position="240"/>
    </location>
</feature>
<evidence type="ECO:0000256" key="1">
    <source>
        <dbReference type="ARBA" id="ARBA00004123"/>
    </source>
</evidence>
<evidence type="ECO:0000256" key="10">
    <source>
        <dbReference type="PROSITE-ProRule" id="PRU00042"/>
    </source>
</evidence>
<dbReference type="PANTHER" id="PTHR24379:SF121">
    <property type="entry name" value="C2H2-TYPE DOMAIN-CONTAINING PROTEIN"/>
    <property type="match status" value="1"/>
</dbReference>
<dbReference type="GO" id="GO:0005634">
    <property type="term" value="C:nucleus"/>
    <property type="evidence" value="ECO:0007669"/>
    <property type="project" value="UniProtKB-SubCell"/>
</dbReference>
<dbReference type="SMART" id="SM00355">
    <property type="entry name" value="ZnF_C2H2"/>
    <property type="match status" value="6"/>
</dbReference>
<evidence type="ECO:0000313" key="13">
    <source>
        <dbReference type="Proteomes" id="UP001432027"/>
    </source>
</evidence>
<keyword evidence="13" id="KW-1185">Reference proteome</keyword>
<dbReference type="Proteomes" id="UP001432027">
    <property type="component" value="Unassembled WGS sequence"/>
</dbReference>
<evidence type="ECO:0000259" key="11">
    <source>
        <dbReference type="PROSITE" id="PS50157"/>
    </source>
</evidence>
<dbReference type="EMBL" id="BTSX01000002">
    <property type="protein sequence ID" value="GMS84162.1"/>
    <property type="molecule type" value="Genomic_DNA"/>
</dbReference>
<dbReference type="PROSITE" id="PS00028">
    <property type="entry name" value="ZINC_FINGER_C2H2_1"/>
    <property type="match status" value="5"/>
</dbReference>
<dbReference type="GO" id="GO:0003677">
    <property type="term" value="F:DNA binding"/>
    <property type="evidence" value="ECO:0007669"/>
    <property type="project" value="UniProtKB-KW"/>
</dbReference>
<dbReference type="GO" id="GO:0008270">
    <property type="term" value="F:zinc ion binding"/>
    <property type="evidence" value="ECO:0007669"/>
    <property type="project" value="UniProtKB-KW"/>
</dbReference>
<dbReference type="AlphaFoldDB" id="A0AAV5SLD6"/>
<accession>A0AAV5SLD6</accession>
<keyword evidence="9" id="KW-0539">Nucleus</keyword>
<feature type="domain" description="C2H2-type" evidence="11">
    <location>
        <begin position="249"/>
        <end position="277"/>
    </location>
</feature>
<comment type="subcellular location">
    <subcellularLocation>
        <location evidence="1">Nucleus</location>
    </subcellularLocation>
</comment>
<proteinExistence type="inferred from homology"/>
<feature type="domain" description="C2H2-type" evidence="11">
    <location>
        <begin position="174"/>
        <end position="202"/>
    </location>
</feature>
<feature type="domain" description="C2H2-type" evidence="11">
    <location>
        <begin position="278"/>
        <end position="306"/>
    </location>
</feature>
<keyword evidence="4" id="KW-0677">Repeat</keyword>
<evidence type="ECO:0000256" key="9">
    <source>
        <dbReference type="ARBA" id="ARBA00023242"/>
    </source>
</evidence>
<keyword evidence="6" id="KW-0862">Zinc</keyword>
<protein>
    <recommendedName>
        <fullName evidence="11">C2H2-type domain-containing protein</fullName>
    </recommendedName>
</protein>
<dbReference type="PANTHER" id="PTHR24379">
    <property type="entry name" value="KRAB AND ZINC FINGER DOMAIN-CONTAINING"/>
    <property type="match status" value="1"/>
</dbReference>
<keyword evidence="5 10" id="KW-0863">Zinc-finger</keyword>
<evidence type="ECO:0000256" key="3">
    <source>
        <dbReference type="ARBA" id="ARBA00022723"/>
    </source>
</evidence>
<name>A0AAV5SLD6_9BILA</name>
<reference evidence="12" key="1">
    <citation type="submission" date="2023-10" db="EMBL/GenBank/DDBJ databases">
        <title>Genome assembly of Pristionchus species.</title>
        <authorList>
            <person name="Yoshida K."/>
            <person name="Sommer R.J."/>
        </authorList>
    </citation>
    <scope>NUCLEOTIDE SEQUENCE</scope>
    <source>
        <strain evidence="12">RS0144</strain>
    </source>
</reference>
<dbReference type="SUPFAM" id="SSF57667">
    <property type="entry name" value="beta-beta-alpha zinc fingers"/>
    <property type="match status" value="2"/>
</dbReference>
<dbReference type="InterPro" id="IPR013087">
    <property type="entry name" value="Znf_C2H2_type"/>
</dbReference>
<keyword evidence="8" id="KW-0804">Transcription</keyword>
<gene>
    <name evidence="12" type="ORF">PENTCL1PPCAC_6337</name>
</gene>
<keyword evidence="3" id="KW-0479">Metal-binding</keyword>
<evidence type="ECO:0000256" key="2">
    <source>
        <dbReference type="ARBA" id="ARBA00006991"/>
    </source>
</evidence>
<comment type="caution">
    <text evidence="12">The sequence shown here is derived from an EMBL/GenBank/DDBJ whole genome shotgun (WGS) entry which is preliminary data.</text>
</comment>
<evidence type="ECO:0000256" key="8">
    <source>
        <dbReference type="ARBA" id="ARBA00023163"/>
    </source>
</evidence>
<evidence type="ECO:0000256" key="5">
    <source>
        <dbReference type="ARBA" id="ARBA00022771"/>
    </source>
</evidence>
<dbReference type="FunFam" id="3.30.160.60:FF:000188">
    <property type="entry name" value="Zinc finger protein 787"/>
    <property type="match status" value="1"/>
</dbReference>
<dbReference type="Gene3D" id="3.30.160.60">
    <property type="entry name" value="Classic Zinc Finger"/>
    <property type="match status" value="3"/>
</dbReference>
<evidence type="ECO:0000313" key="12">
    <source>
        <dbReference type="EMBL" id="GMS84162.1"/>
    </source>
</evidence>
<feature type="domain" description="C2H2-type" evidence="11">
    <location>
        <begin position="338"/>
        <end position="365"/>
    </location>
</feature>
<sequence>VSEERAEFILHWSGMMGEMYESQFELSTLPSVFHSVETLIMKRNTLCFFCIEADYCHLHEGGGRAYKGQRPNEFPNTQTNFLLKTSKSSTLKRHRPVDLSQETDANKFIKQVKDETTDDDSDSDATIPAYNEDYFTDSDNSELDDYESENIKKMIFTKAICEEIGKTRFRPKKYMCDVCDALFTLKQNVQYHLFKYHMRDGPVPVTNHKIRYKCIQCHQLFKTAGSAAIHDRKVHKKNMKQEQKPKDPIVCDECGKSFGSSFQLREHVSILHLREKKFECEICGQKFGRRGGVRRHVQMVHLNQLHKCPYDGCDHPGYKCSKALSAHIRSVHTNIRPYECEVCGKDFVRRNDLKMHELTHTDEATFHCACGSSFRRALYLKKHQRTCPCSSSDANSPEDDSPDE</sequence>
<dbReference type="InterPro" id="IPR036236">
    <property type="entry name" value="Znf_C2H2_sf"/>
</dbReference>